<keyword evidence="2" id="KW-1185">Reference proteome</keyword>
<gene>
    <name evidence="1" type="ORF">BLNAU_16088</name>
</gene>
<dbReference type="Proteomes" id="UP001281761">
    <property type="component" value="Unassembled WGS sequence"/>
</dbReference>
<evidence type="ECO:0000313" key="1">
    <source>
        <dbReference type="EMBL" id="KAK2948982.1"/>
    </source>
</evidence>
<protein>
    <submittedName>
        <fullName evidence="1">Uncharacterized protein</fullName>
    </submittedName>
</protein>
<dbReference type="EMBL" id="JARBJD010000165">
    <property type="protein sequence ID" value="KAK2948982.1"/>
    <property type="molecule type" value="Genomic_DNA"/>
</dbReference>
<accession>A0ABQ9X8T9</accession>
<sequence length="112" mass="12969">MMENSERNLVSLVAKKRINKHTNQPDRNQQLGDLYQDFQVPNHIEKKTRSELTFLMITIKIVLMSLKKSLATTPYRLGQLPHRLVLMDAILGQDQPIFSKVSISQILWTQVP</sequence>
<organism evidence="1 2">
    <name type="scientific">Blattamonas nauphoetae</name>
    <dbReference type="NCBI Taxonomy" id="2049346"/>
    <lineage>
        <taxon>Eukaryota</taxon>
        <taxon>Metamonada</taxon>
        <taxon>Preaxostyla</taxon>
        <taxon>Oxymonadida</taxon>
        <taxon>Blattamonas</taxon>
    </lineage>
</organism>
<comment type="caution">
    <text evidence="1">The sequence shown here is derived from an EMBL/GenBank/DDBJ whole genome shotgun (WGS) entry which is preliminary data.</text>
</comment>
<evidence type="ECO:0000313" key="2">
    <source>
        <dbReference type="Proteomes" id="UP001281761"/>
    </source>
</evidence>
<proteinExistence type="predicted"/>
<reference evidence="1 2" key="1">
    <citation type="journal article" date="2022" name="bioRxiv">
        <title>Genomics of Preaxostyla Flagellates Illuminates Evolutionary Transitions and the Path Towards Mitochondrial Loss.</title>
        <authorList>
            <person name="Novak L.V.F."/>
            <person name="Treitli S.C."/>
            <person name="Pyrih J."/>
            <person name="Halakuc P."/>
            <person name="Pipaliya S.V."/>
            <person name="Vacek V."/>
            <person name="Brzon O."/>
            <person name="Soukal P."/>
            <person name="Eme L."/>
            <person name="Dacks J.B."/>
            <person name="Karnkowska A."/>
            <person name="Elias M."/>
            <person name="Hampl V."/>
        </authorList>
    </citation>
    <scope>NUCLEOTIDE SEQUENCE [LARGE SCALE GENOMIC DNA]</scope>
    <source>
        <strain evidence="1">NAU3</strain>
        <tissue evidence="1">Gut</tissue>
    </source>
</reference>
<name>A0ABQ9X8T9_9EUKA</name>